<dbReference type="Proteomes" id="UP000198668">
    <property type="component" value="Unassembled WGS sequence"/>
</dbReference>
<evidence type="ECO:0000313" key="2">
    <source>
        <dbReference type="EMBL" id="SFH80824.1"/>
    </source>
</evidence>
<dbReference type="OrthoDB" id="9814022at2"/>
<feature type="region of interest" description="Disordered" evidence="1">
    <location>
        <begin position="328"/>
        <end position="373"/>
    </location>
</feature>
<organism evidence="2 3">
    <name type="scientific">Pisciglobus halotolerans</name>
    <dbReference type="NCBI Taxonomy" id="745365"/>
    <lineage>
        <taxon>Bacteria</taxon>
        <taxon>Bacillati</taxon>
        <taxon>Bacillota</taxon>
        <taxon>Bacilli</taxon>
        <taxon>Lactobacillales</taxon>
        <taxon>Carnobacteriaceae</taxon>
    </lineage>
</organism>
<dbReference type="Pfam" id="PF02810">
    <property type="entry name" value="SEC-C"/>
    <property type="match status" value="1"/>
</dbReference>
<accession>A0A1I3D209</accession>
<dbReference type="SUPFAM" id="SSF103642">
    <property type="entry name" value="Sec-C motif"/>
    <property type="match status" value="1"/>
</dbReference>
<dbReference type="EMBL" id="FOQE01000027">
    <property type="protein sequence ID" value="SFH80824.1"/>
    <property type="molecule type" value="Genomic_DNA"/>
</dbReference>
<name>A0A1I3D209_9LACT</name>
<protein>
    <submittedName>
        <fullName evidence="2">SEC-C motif-containing protein</fullName>
    </submittedName>
</protein>
<feature type="compositionally biased region" description="Basic and acidic residues" evidence="1">
    <location>
        <begin position="328"/>
        <end position="340"/>
    </location>
</feature>
<keyword evidence="3" id="KW-1185">Reference proteome</keyword>
<evidence type="ECO:0000256" key="1">
    <source>
        <dbReference type="SAM" id="MobiDB-lite"/>
    </source>
</evidence>
<evidence type="ECO:0000313" key="3">
    <source>
        <dbReference type="Proteomes" id="UP000198668"/>
    </source>
</evidence>
<sequence>MNVNETKAANEKQTLAELLQSNKKDVMLQIAAKHQADVKKSHTKGKIAETMVPTMVDNFKSLLNTISQDEFDTLQKIIHSSNEETVTFNDQDAKLLATLAELGYLYMEDQQEFEPYLPIEMVDCIKEIDRSGQLEEQMEESQELAGYLIALVRLYGIYPISQLVTVWNQYHEEPLTEAEAVEKAELLAKWQTEYAFAEGIVYSLLFKSLEEVHIVMDRLQKIPYYMPTEAEIAYYAEHTVNIDSPNYLNLKNYFDAKSLVESTKAEALYTVAYGSAIGTSGKSINAALESLGVFFESKQEINEFGTLFRELDDNTRKWDRHGFKPLEMRTDKEKEKEKNTKQTPITVHKIGRNEPCPCGSGKKYKKCHGRNVS</sequence>
<reference evidence="2 3" key="1">
    <citation type="submission" date="2016-10" db="EMBL/GenBank/DDBJ databases">
        <authorList>
            <person name="de Groot N.N."/>
        </authorList>
    </citation>
    <scope>NUCLEOTIDE SEQUENCE [LARGE SCALE GENOMIC DNA]</scope>
    <source>
        <strain evidence="2 3">DSM 27630</strain>
    </source>
</reference>
<feature type="compositionally biased region" description="Basic residues" evidence="1">
    <location>
        <begin position="362"/>
        <end position="373"/>
    </location>
</feature>
<gene>
    <name evidence="2" type="ORF">SAMN04489868_12711</name>
</gene>
<dbReference type="Gene3D" id="3.10.450.50">
    <property type="match status" value="1"/>
</dbReference>
<dbReference type="InterPro" id="IPR004027">
    <property type="entry name" value="SEC_C_motif"/>
</dbReference>
<proteinExistence type="predicted"/>
<dbReference type="AlphaFoldDB" id="A0A1I3D209"/>